<dbReference type="PANTHER" id="PTHR10778:SF10">
    <property type="entry name" value="SOLUTE CARRIER FAMILY 35 MEMBER B1"/>
    <property type="match status" value="1"/>
</dbReference>
<dbReference type="InterPro" id="IPR037185">
    <property type="entry name" value="EmrE-like"/>
</dbReference>
<evidence type="ECO:0000256" key="4">
    <source>
        <dbReference type="ARBA" id="ARBA00022597"/>
    </source>
</evidence>
<feature type="transmembrane region" description="Helical" evidence="10">
    <location>
        <begin position="38"/>
        <end position="58"/>
    </location>
</feature>
<feature type="transmembrane region" description="Helical" evidence="10">
    <location>
        <begin position="285"/>
        <end position="304"/>
    </location>
</feature>
<evidence type="ECO:0000256" key="5">
    <source>
        <dbReference type="ARBA" id="ARBA00022692"/>
    </source>
</evidence>
<comment type="subcellular location">
    <subcellularLocation>
        <location evidence="1">Endoplasmic reticulum membrane</location>
        <topology evidence="1">Multi-pass membrane protein</topology>
    </subcellularLocation>
</comment>
<keyword evidence="4" id="KW-0762">Sugar transport</keyword>
<feature type="transmembrane region" description="Helical" evidence="10">
    <location>
        <begin position="127"/>
        <end position="146"/>
    </location>
</feature>
<feature type="transmembrane region" description="Helical" evidence="10">
    <location>
        <begin position="258"/>
        <end position="279"/>
    </location>
</feature>
<keyword evidence="5 10" id="KW-0812">Transmembrane</keyword>
<reference evidence="11 12" key="1">
    <citation type="submission" date="2023-04" db="EMBL/GenBank/DDBJ databases">
        <title>Genome of Basidiobolus ranarum AG-B5.</title>
        <authorList>
            <person name="Stajich J.E."/>
            <person name="Carter-House D."/>
            <person name="Gryganskyi A."/>
        </authorList>
    </citation>
    <scope>NUCLEOTIDE SEQUENCE [LARGE SCALE GENOMIC DNA]</scope>
    <source>
        <strain evidence="11 12">AG-B5</strain>
    </source>
</reference>
<evidence type="ECO:0000256" key="1">
    <source>
        <dbReference type="ARBA" id="ARBA00004477"/>
    </source>
</evidence>
<keyword evidence="12" id="KW-1185">Reference proteome</keyword>
<evidence type="ECO:0000256" key="10">
    <source>
        <dbReference type="SAM" id="Phobius"/>
    </source>
</evidence>
<name>A0ABR2WAD6_9FUNG</name>
<comment type="similarity">
    <text evidence="2">Belongs to the nucleotide-sugar transporter family. SLC35B subfamily.</text>
</comment>
<feature type="transmembrane region" description="Helical" evidence="10">
    <location>
        <begin position="192"/>
        <end position="210"/>
    </location>
</feature>
<accession>A0ABR2WAD6</accession>
<evidence type="ECO:0000256" key="2">
    <source>
        <dbReference type="ARBA" id="ARBA00010694"/>
    </source>
</evidence>
<comment type="caution">
    <text evidence="11">The sequence shown here is derived from an EMBL/GenBank/DDBJ whole genome shotgun (WGS) entry which is preliminary data.</text>
</comment>
<evidence type="ECO:0000256" key="6">
    <source>
        <dbReference type="ARBA" id="ARBA00022824"/>
    </source>
</evidence>
<dbReference type="SUPFAM" id="SSF103481">
    <property type="entry name" value="Multidrug resistance efflux transporter EmrE"/>
    <property type="match status" value="1"/>
</dbReference>
<evidence type="ECO:0000313" key="11">
    <source>
        <dbReference type="EMBL" id="KAK9728591.1"/>
    </source>
</evidence>
<evidence type="ECO:0000256" key="8">
    <source>
        <dbReference type="ARBA" id="ARBA00023136"/>
    </source>
</evidence>
<dbReference type="Pfam" id="PF08449">
    <property type="entry name" value="UAA"/>
    <property type="match status" value="1"/>
</dbReference>
<feature type="transmembrane region" description="Helical" evidence="10">
    <location>
        <begin position="230"/>
        <end position="251"/>
    </location>
</feature>
<protein>
    <recommendedName>
        <fullName evidence="9">UDP-galactose transporter homolog 1</fullName>
    </recommendedName>
</protein>
<dbReference type="EMBL" id="JASJQH010006894">
    <property type="protein sequence ID" value="KAK9728591.1"/>
    <property type="molecule type" value="Genomic_DNA"/>
</dbReference>
<keyword evidence="8 10" id="KW-0472">Membrane</keyword>
<sequence>MLRLGLCVLGIYACFLSWGVLQERVSTTTYGEGQKFRFFIFLNVIQSLSASIVAYAYLKFNRRDLGNPSWDLLKNYIQVAITNVLASPFGYASLKHIDYPTLILGKSCKLVPVMLMNVVLYRRKFPFYKYVTVFLVTLGVSAFMLLQPVKKASSSVNSLYGLFLLTINLLMDGATNSTQDQIFRKYKVNGQQMMFFMNLIGSGLMFLWLLNPLNSELSEALNFCAMYPAVIKDILTFSFCGAVGQCFIFYVLESYGSLSLVTVTVTRKMFTMLLSVFWFNHEFSSGQWIGVSLVFVGIGLEAYVKRVETLSKQRPSSPVQTQFAITKKEAKKSL</sequence>
<dbReference type="Proteomes" id="UP001479436">
    <property type="component" value="Unassembled WGS sequence"/>
</dbReference>
<keyword evidence="7 10" id="KW-1133">Transmembrane helix</keyword>
<evidence type="ECO:0000256" key="3">
    <source>
        <dbReference type="ARBA" id="ARBA00022448"/>
    </source>
</evidence>
<dbReference type="PANTHER" id="PTHR10778">
    <property type="entry name" value="SOLUTE CARRIER FAMILY 35 MEMBER B"/>
    <property type="match status" value="1"/>
</dbReference>
<organism evidence="11 12">
    <name type="scientific">Basidiobolus ranarum</name>
    <dbReference type="NCBI Taxonomy" id="34480"/>
    <lineage>
        <taxon>Eukaryota</taxon>
        <taxon>Fungi</taxon>
        <taxon>Fungi incertae sedis</taxon>
        <taxon>Zoopagomycota</taxon>
        <taxon>Entomophthoromycotina</taxon>
        <taxon>Basidiobolomycetes</taxon>
        <taxon>Basidiobolales</taxon>
        <taxon>Basidiobolaceae</taxon>
        <taxon>Basidiobolus</taxon>
    </lineage>
</organism>
<feature type="transmembrane region" description="Helical" evidence="10">
    <location>
        <begin position="152"/>
        <end position="171"/>
    </location>
</feature>
<dbReference type="InterPro" id="IPR013657">
    <property type="entry name" value="SCL35B1-4/HUT1"/>
</dbReference>
<proteinExistence type="inferred from homology"/>
<evidence type="ECO:0000313" key="12">
    <source>
        <dbReference type="Proteomes" id="UP001479436"/>
    </source>
</evidence>
<keyword evidence="3" id="KW-0813">Transport</keyword>
<evidence type="ECO:0000256" key="7">
    <source>
        <dbReference type="ARBA" id="ARBA00022989"/>
    </source>
</evidence>
<gene>
    <name evidence="11" type="primary">HUT1</name>
    <name evidence="11" type="ORF">K7432_000940</name>
</gene>
<evidence type="ECO:0000256" key="9">
    <source>
        <dbReference type="ARBA" id="ARBA00041103"/>
    </source>
</evidence>
<keyword evidence="6" id="KW-0256">Endoplasmic reticulum</keyword>